<feature type="domain" description="OmpA-like" evidence="7">
    <location>
        <begin position="458"/>
        <end position="573"/>
    </location>
</feature>
<protein>
    <submittedName>
        <fullName evidence="8">OmpA family protein</fullName>
    </submittedName>
</protein>
<dbReference type="Gene3D" id="3.30.1330.60">
    <property type="entry name" value="OmpA-like domain"/>
    <property type="match status" value="1"/>
</dbReference>
<feature type="transmembrane region" description="Helical" evidence="6">
    <location>
        <begin position="12"/>
        <end position="32"/>
    </location>
</feature>
<evidence type="ECO:0000313" key="8">
    <source>
        <dbReference type="EMBL" id="QIK37683.1"/>
    </source>
</evidence>
<keyword evidence="6" id="KW-0812">Transmembrane</keyword>
<dbReference type="InterPro" id="IPR006664">
    <property type="entry name" value="OMP_bac"/>
</dbReference>
<comment type="subcellular location">
    <subcellularLocation>
        <location evidence="1">Cell outer membrane</location>
    </subcellularLocation>
</comment>
<sequence length="573" mass="63270">MPEPTPVSSSSPFWKLIALALLLSLIGIYALYSWYDNRLQAQIAEKDALLVQQSSRIKEAEAKRLAAEEALQASRAEIDQLRAEFQAERQSLNDQIRLLEEARMGLGQDLEGIKAAHTKALAEERRKTAEAIAERDRLQAELTAAHQRVEQLQADLRRVTQLVAETAEGHRKRIAELERHLNERISLARTIPEDAELLRTLQQLGLTSTPAAQTAESQALAAELESARAELAQLHQEYLALRSQFEETQNALEQERAALALQNQQSESRDVQERAKLERIAHLESELAAVQQAHAELQKAQTSMQETLAEREQRIAQLQAELEIVRAAPDQAEALAAAESRIRELEALHAQSLQEQTDLQQALETTRARLTELESTLQEKETQARAPSDLQALAEAQARIETLNTELGEARARLSALEAELAVKGQQAQAAGDAAGALKRLRTLIADLARLQATFTEQGLLVRFAESELRFAPGRTELPAGELPNLDCLAELLKTYPELKARIEGHTDSSGNPSLNQTLSQGRAEAVRAALIARGIDPERLSAQGLGPSRPLAANATAEGRAKNRRVEIYLIE</sequence>
<keyword evidence="9" id="KW-1185">Reference proteome</keyword>
<dbReference type="PRINTS" id="PR01023">
    <property type="entry name" value="NAFLGMOTY"/>
</dbReference>
<evidence type="ECO:0000256" key="2">
    <source>
        <dbReference type="ARBA" id="ARBA00023136"/>
    </source>
</evidence>
<evidence type="ECO:0000256" key="3">
    <source>
        <dbReference type="ARBA" id="ARBA00023237"/>
    </source>
</evidence>
<feature type="coiled-coil region" evidence="5">
    <location>
        <begin position="43"/>
        <end position="162"/>
    </location>
</feature>
<keyword evidence="6" id="KW-1133">Transmembrane helix</keyword>
<accession>A0A6G7VC78</accession>
<evidence type="ECO:0000256" key="5">
    <source>
        <dbReference type="SAM" id="Coils"/>
    </source>
</evidence>
<dbReference type="AlphaFoldDB" id="A0A6G7VC78"/>
<keyword evidence="2 4" id="KW-0472">Membrane</keyword>
<dbReference type="PANTHER" id="PTHR30329:SF21">
    <property type="entry name" value="LIPOPROTEIN YIAD-RELATED"/>
    <property type="match status" value="1"/>
</dbReference>
<dbReference type="CDD" id="cd07185">
    <property type="entry name" value="OmpA_C-like"/>
    <property type="match status" value="1"/>
</dbReference>
<dbReference type="Proteomes" id="UP000502699">
    <property type="component" value="Chromosome"/>
</dbReference>
<dbReference type="EMBL" id="CP048029">
    <property type="protein sequence ID" value="QIK37683.1"/>
    <property type="molecule type" value="Genomic_DNA"/>
</dbReference>
<dbReference type="KEGG" id="cjap:GWK36_06475"/>
<feature type="coiled-coil region" evidence="5">
    <location>
        <begin position="217"/>
        <end position="420"/>
    </location>
</feature>
<evidence type="ECO:0000256" key="4">
    <source>
        <dbReference type="PROSITE-ProRule" id="PRU00473"/>
    </source>
</evidence>
<keyword evidence="5" id="KW-0175">Coiled coil</keyword>
<evidence type="ECO:0000256" key="1">
    <source>
        <dbReference type="ARBA" id="ARBA00004442"/>
    </source>
</evidence>
<dbReference type="InterPro" id="IPR036737">
    <property type="entry name" value="OmpA-like_sf"/>
</dbReference>
<proteinExistence type="predicted"/>
<dbReference type="PROSITE" id="PS51123">
    <property type="entry name" value="OMPA_2"/>
    <property type="match status" value="1"/>
</dbReference>
<evidence type="ECO:0000256" key="6">
    <source>
        <dbReference type="SAM" id="Phobius"/>
    </source>
</evidence>
<keyword evidence="3" id="KW-0998">Cell outer membrane</keyword>
<gene>
    <name evidence="8" type="ORF">GWK36_06475</name>
</gene>
<reference evidence="9" key="1">
    <citation type="submission" date="2020-01" db="EMBL/GenBank/DDBJ databases">
        <title>Caldichromatium gen. nov., sp. nov., a thermophilic purple sulfur bacterium member of the family Chromatiaceae isolated from Nakabusa hot spring, Japan.</title>
        <authorList>
            <person name="Saini M.K."/>
            <person name="Hanada S."/>
            <person name="Tank M."/>
        </authorList>
    </citation>
    <scope>NUCLEOTIDE SEQUENCE [LARGE SCALE GENOMIC DNA]</scope>
    <source>
        <strain evidence="9">No.7</strain>
    </source>
</reference>
<dbReference type="RefSeq" id="WP_166270446.1">
    <property type="nucleotide sequence ID" value="NZ_CP048029.1"/>
</dbReference>
<dbReference type="Pfam" id="PF00691">
    <property type="entry name" value="OmpA"/>
    <property type="match status" value="1"/>
</dbReference>
<dbReference type="PANTHER" id="PTHR30329">
    <property type="entry name" value="STATOR ELEMENT OF FLAGELLAR MOTOR COMPLEX"/>
    <property type="match status" value="1"/>
</dbReference>
<name>A0A6G7VC78_9GAMM</name>
<evidence type="ECO:0000313" key="9">
    <source>
        <dbReference type="Proteomes" id="UP000502699"/>
    </source>
</evidence>
<dbReference type="PRINTS" id="PR01021">
    <property type="entry name" value="OMPADOMAIN"/>
</dbReference>
<organism evidence="8 9">
    <name type="scientific">Caldichromatium japonicum</name>
    <dbReference type="NCBI Taxonomy" id="2699430"/>
    <lineage>
        <taxon>Bacteria</taxon>
        <taxon>Pseudomonadati</taxon>
        <taxon>Pseudomonadota</taxon>
        <taxon>Gammaproteobacteria</taxon>
        <taxon>Chromatiales</taxon>
        <taxon>Chromatiaceae</taxon>
        <taxon>Caldichromatium</taxon>
    </lineage>
</organism>
<dbReference type="InterPro" id="IPR006665">
    <property type="entry name" value="OmpA-like"/>
</dbReference>
<dbReference type="SUPFAM" id="SSF103088">
    <property type="entry name" value="OmpA-like"/>
    <property type="match status" value="1"/>
</dbReference>
<evidence type="ECO:0000259" key="7">
    <source>
        <dbReference type="PROSITE" id="PS51123"/>
    </source>
</evidence>
<dbReference type="InterPro" id="IPR050330">
    <property type="entry name" value="Bact_OuterMem_StrucFunc"/>
</dbReference>
<dbReference type="GO" id="GO:0009279">
    <property type="term" value="C:cell outer membrane"/>
    <property type="evidence" value="ECO:0007669"/>
    <property type="project" value="UniProtKB-SubCell"/>
</dbReference>